<organism evidence="2 3">
    <name type="scientific">Nephila pilipes</name>
    <name type="common">Giant wood spider</name>
    <name type="synonym">Nephila maculata</name>
    <dbReference type="NCBI Taxonomy" id="299642"/>
    <lineage>
        <taxon>Eukaryota</taxon>
        <taxon>Metazoa</taxon>
        <taxon>Ecdysozoa</taxon>
        <taxon>Arthropoda</taxon>
        <taxon>Chelicerata</taxon>
        <taxon>Arachnida</taxon>
        <taxon>Araneae</taxon>
        <taxon>Araneomorphae</taxon>
        <taxon>Entelegynae</taxon>
        <taxon>Araneoidea</taxon>
        <taxon>Nephilidae</taxon>
        <taxon>Nephila</taxon>
    </lineage>
</organism>
<evidence type="ECO:0000313" key="2">
    <source>
        <dbReference type="EMBL" id="GFT60552.1"/>
    </source>
</evidence>
<feature type="domain" description="DUF5641" evidence="1">
    <location>
        <begin position="86"/>
        <end position="130"/>
    </location>
</feature>
<dbReference type="AlphaFoldDB" id="A0A8X6PCF2"/>
<proteinExistence type="predicted"/>
<dbReference type="EMBL" id="BMAW01067592">
    <property type="protein sequence ID" value="GFT60552.1"/>
    <property type="molecule type" value="Genomic_DNA"/>
</dbReference>
<gene>
    <name evidence="2" type="ORF">NPIL_129541</name>
</gene>
<evidence type="ECO:0000259" key="1">
    <source>
        <dbReference type="Pfam" id="PF18701"/>
    </source>
</evidence>
<reference evidence="2" key="1">
    <citation type="submission" date="2020-08" db="EMBL/GenBank/DDBJ databases">
        <title>Multicomponent nature underlies the extraordinary mechanical properties of spider dragline silk.</title>
        <authorList>
            <person name="Kono N."/>
            <person name="Nakamura H."/>
            <person name="Mori M."/>
            <person name="Yoshida Y."/>
            <person name="Ohtoshi R."/>
            <person name="Malay A.D."/>
            <person name="Moran D.A.P."/>
            <person name="Tomita M."/>
            <person name="Numata K."/>
            <person name="Arakawa K."/>
        </authorList>
    </citation>
    <scope>NUCLEOTIDE SEQUENCE</scope>
</reference>
<sequence>PDIEMVSLLLQKSTISSLYPFPDEKGILRVGYRFQYSQQSFNSKHLVIMPGPVTVRFNKDRGYIALFLRVAPKAFHKKKQGIVLVNMSSGVWSLGRISHVHTEKNGIVRIVTAKTANGYSKRPVIKLSLLPLNQE</sequence>
<protein>
    <recommendedName>
        <fullName evidence="1">DUF5641 domain-containing protein</fullName>
    </recommendedName>
</protein>
<dbReference type="InterPro" id="IPR040676">
    <property type="entry name" value="DUF5641"/>
</dbReference>
<dbReference type="OrthoDB" id="5984724at2759"/>
<accession>A0A8X6PCF2</accession>
<evidence type="ECO:0000313" key="3">
    <source>
        <dbReference type="Proteomes" id="UP000887013"/>
    </source>
</evidence>
<dbReference type="Proteomes" id="UP000887013">
    <property type="component" value="Unassembled WGS sequence"/>
</dbReference>
<dbReference type="Pfam" id="PF18701">
    <property type="entry name" value="DUF5641"/>
    <property type="match status" value="1"/>
</dbReference>
<feature type="non-terminal residue" evidence="2">
    <location>
        <position position="1"/>
    </location>
</feature>
<name>A0A8X6PCF2_NEPPI</name>
<keyword evidence="3" id="KW-1185">Reference proteome</keyword>
<comment type="caution">
    <text evidence="2">The sequence shown here is derived from an EMBL/GenBank/DDBJ whole genome shotgun (WGS) entry which is preliminary data.</text>
</comment>